<sequence length="339" mass="38417">MATNTLAAVDSTALGVVSGAFRSYGPQVIQGLIIVSTISGQSIIGKLTFECPCAYPLNIYHSCTFIFGPALALFMFAILINPNTWKLVHGCCHRTSKSEHPFGVACLYWLQIISQSGIAPVAWLFVAFLNGSYYTCMKAGSFCNIKDTRLCDNSTALQEALSRVPLMLLDVDENICPLCVCSLDPISEGYLRSQSQVIAWGLIIAIGTTALISICVIRMCDKYTYVQNSYVQMYREEEKRIFEEIAKFNARKYAEANSNMFFEREKHSKEDWDIISALPSIENPYIFRSRLKKKPITAENWEYTKLQKWINEYREKHPIQRQETPQGFTNLAEPMVKEL</sequence>
<evidence type="ECO:0000313" key="1">
    <source>
        <dbReference type="Proteomes" id="UP000887580"/>
    </source>
</evidence>
<dbReference type="WBParaSite" id="PS1159_v2.g23005.t1">
    <property type="protein sequence ID" value="PS1159_v2.g23005.t1"/>
    <property type="gene ID" value="PS1159_v2.g23005"/>
</dbReference>
<proteinExistence type="predicted"/>
<accession>A0AC35G148</accession>
<reference evidence="2" key="1">
    <citation type="submission" date="2022-11" db="UniProtKB">
        <authorList>
            <consortium name="WormBaseParasite"/>
        </authorList>
    </citation>
    <scope>IDENTIFICATION</scope>
</reference>
<name>A0AC35G148_9BILA</name>
<dbReference type="Proteomes" id="UP000887580">
    <property type="component" value="Unplaced"/>
</dbReference>
<evidence type="ECO:0000313" key="2">
    <source>
        <dbReference type="WBParaSite" id="PS1159_v2.g23005.t1"/>
    </source>
</evidence>
<protein>
    <submittedName>
        <fullName evidence="2">Calcium homeostasis modulator protein</fullName>
    </submittedName>
</protein>
<organism evidence="1 2">
    <name type="scientific">Panagrolaimus sp. PS1159</name>
    <dbReference type="NCBI Taxonomy" id="55785"/>
    <lineage>
        <taxon>Eukaryota</taxon>
        <taxon>Metazoa</taxon>
        <taxon>Ecdysozoa</taxon>
        <taxon>Nematoda</taxon>
        <taxon>Chromadorea</taxon>
        <taxon>Rhabditida</taxon>
        <taxon>Tylenchina</taxon>
        <taxon>Panagrolaimomorpha</taxon>
        <taxon>Panagrolaimoidea</taxon>
        <taxon>Panagrolaimidae</taxon>
        <taxon>Panagrolaimus</taxon>
    </lineage>
</organism>